<dbReference type="CDD" id="cd01949">
    <property type="entry name" value="GGDEF"/>
    <property type="match status" value="1"/>
</dbReference>
<organism evidence="6 7">
    <name type="scientific">Actinokineospora iranica</name>
    <dbReference type="NCBI Taxonomy" id="1271860"/>
    <lineage>
        <taxon>Bacteria</taxon>
        <taxon>Bacillati</taxon>
        <taxon>Actinomycetota</taxon>
        <taxon>Actinomycetes</taxon>
        <taxon>Pseudonocardiales</taxon>
        <taxon>Pseudonocardiaceae</taxon>
        <taxon>Actinokineospora</taxon>
    </lineage>
</organism>
<accession>A0A1G6W4Y2</accession>
<dbReference type="SUPFAM" id="SSF141868">
    <property type="entry name" value="EAL domain-like"/>
    <property type="match status" value="1"/>
</dbReference>
<name>A0A1G6W4Y2_9PSEU</name>
<evidence type="ECO:0000313" key="7">
    <source>
        <dbReference type="Proteomes" id="UP000199501"/>
    </source>
</evidence>
<dbReference type="Pfam" id="PF00990">
    <property type="entry name" value="GGDEF"/>
    <property type="match status" value="1"/>
</dbReference>
<feature type="domain" description="GGDEF" evidence="5">
    <location>
        <begin position="285"/>
        <end position="419"/>
    </location>
</feature>
<evidence type="ECO:0000259" key="4">
    <source>
        <dbReference type="PROSITE" id="PS50883"/>
    </source>
</evidence>
<keyword evidence="7" id="KW-1185">Reference proteome</keyword>
<feature type="domain" description="EAL" evidence="4">
    <location>
        <begin position="428"/>
        <end position="680"/>
    </location>
</feature>
<dbReference type="InterPro" id="IPR000700">
    <property type="entry name" value="PAS-assoc_C"/>
</dbReference>
<dbReference type="RefSeq" id="WP_091455217.1">
    <property type="nucleotide sequence ID" value="NZ_FMZZ01000014.1"/>
</dbReference>
<dbReference type="Gene3D" id="3.30.70.270">
    <property type="match status" value="1"/>
</dbReference>
<dbReference type="PROSITE" id="PS50112">
    <property type="entry name" value="PAS"/>
    <property type="match status" value="1"/>
</dbReference>
<dbReference type="PANTHER" id="PTHR44757:SF2">
    <property type="entry name" value="BIOFILM ARCHITECTURE MAINTENANCE PROTEIN MBAA"/>
    <property type="match status" value="1"/>
</dbReference>
<evidence type="ECO:0000259" key="5">
    <source>
        <dbReference type="PROSITE" id="PS50887"/>
    </source>
</evidence>
<dbReference type="Pfam" id="PF13188">
    <property type="entry name" value="PAS_8"/>
    <property type="match status" value="1"/>
</dbReference>
<sequence>MQPLEPSGDRQSLVRGWLRVVAATAYVPASAADVESLLSGLLAELTAAVAADPVDTARAARVGERMVTGALTGEATLAGSLRVLGRGLLDGGHDPVAVVSALGAVATGYAGALRIRTLDQQENMKVALLTAKQRAERDRRHTETRFREVFTASSIGIAITELDGRFVEVNPALAAILGCPVDELANRSLAEFIVPDDDPNLPGDRKLLIRPGGDTAWVYLTTSLLRGDDGQPVYRVAMVQDLSELQLLGSRLSHQNLHDALTGLANRLHFESRLEAVHGQAPPGSVLTLLCLDLDAFSLVNTTHGHLAGDRLLRTVAHRLATAVAGHDALVARVDGDEFAVLIVHGRTAPPVAEVVELVTGELSEPDYDGHLGLAATASVGVARAHAADTSSAELFRAADAALRHSRETGKHQWTEFDSRADHRARKIGRGATALPAAWENGELTVAYRPVVRLSDNAPVRVRALVHKPGSESASDLAEMTGLSVALGPWLINQSTENLPTWQSLFTPDTPVQRVLLSPLQSADADLSATVNRAIATAQVPPGLLEIALDTPAVLAGRGDARDNLRTLADIGVAAALHEFTGGPRQLAVAERFEVRAVILADLFDGWRPDWLPADTAPVRATRELVAALTGMGASVGVLGVRDHTEARWWADLGVQTAEGPAFGDPTDPDGILSRVRSAATTTS</sequence>
<reference evidence="7" key="1">
    <citation type="submission" date="2016-10" db="EMBL/GenBank/DDBJ databases">
        <authorList>
            <person name="Varghese N."/>
            <person name="Submissions S."/>
        </authorList>
    </citation>
    <scope>NUCLEOTIDE SEQUENCE [LARGE SCALE GENOMIC DNA]</scope>
    <source>
        <strain evidence="7">IBRC-M 10403</strain>
    </source>
</reference>
<feature type="region of interest" description="Disordered" evidence="1">
    <location>
        <begin position="660"/>
        <end position="684"/>
    </location>
</feature>
<dbReference type="Gene3D" id="3.30.450.20">
    <property type="entry name" value="PAS domain"/>
    <property type="match status" value="1"/>
</dbReference>
<dbReference type="InterPro" id="IPR035919">
    <property type="entry name" value="EAL_sf"/>
</dbReference>
<evidence type="ECO:0000256" key="1">
    <source>
        <dbReference type="SAM" id="MobiDB-lite"/>
    </source>
</evidence>
<dbReference type="Proteomes" id="UP000199501">
    <property type="component" value="Unassembled WGS sequence"/>
</dbReference>
<dbReference type="SMART" id="SM00267">
    <property type="entry name" value="GGDEF"/>
    <property type="match status" value="1"/>
</dbReference>
<dbReference type="NCBIfam" id="TIGR00229">
    <property type="entry name" value="sensory_box"/>
    <property type="match status" value="1"/>
</dbReference>
<dbReference type="NCBIfam" id="TIGR00254">
    <property type="entry name" value="GGDEF"/>
    <property type="match status" value="1"/>
</dbReference>
<dbReference type="OrthoDB" id="23692at2"/>
<dbReference type="SMART" id="SM00091">
    <property type="entry name" value="PAS"/>
    <property type="match status" value="1"/>
</dbReference>
<dbReference type="InterPro" id="IPR000014">
    <property type="entry name" value="PAS"/>
</dbReference>
<dbReference type="InterPro" id="IPR001633">
    <property type="entry name" value="EAL_dom"/>
</dbReference>
<dbReference type="InterPro" id="IPR029787">
    <property type="entry name" value="Nucleotide_cyclase"/>
</dbReference>
<gene>
    <name evidence="6" type="ORF">SAMN05216174_11412</name>
</gene>
<dbReference type="InterPro" id="IPR043128">
    <property type="entry name" value="Rev_trsase/Diguanyl_cyclase"/>
</dbReference>
<dbReference type="InterPro" id="IPR052155">
    <property type="entry name" value="Biofilm_reg_signaling"/>
</dbReference>
<dbReference type="Gene3D" id="3.20.20.450">
    <property type="entry name" value="EAL domain"/>
    <property type="match status" value="1"/>
</dbReference>
<dbReference type="PANTHER" id="PTHR44757">
    <property type="entry name" value="DIGUANYLATE CYCLASE DGCP"/>
    <property type="match status" value="1"/>
</dbReference>
<dbReference type="PROSITE" id="PS50887">
    <property type="entry name" value="GGDEF"/>
    <property type="match status" value="1"/>
</dbReference>
<dbReference type="InterPro" id="IPR000160">
    <property type="entry name" value="GGDEF_dom"/>
</dbReference>
<dbReference type="InterPro" id="IPR035965">
    <property type="entry name" value="PAS-like_dom_sf"/>
</dbReference>
<dbReference type="STRING" id="1271860.SAMN05216174_11412"/>
<feature type="domain" description="PAS" evidence="2">
    <location>
        <begin position="142"/>
        <end position="197"/>
    </location>
</feature>
<dbReference type="Pfam" id="PF00563">
    <property type="entry name" value="EAL"/>
    <property type="match status" value="1"/>
</dbReference>
<evidence type="ECO:0000313" key="6">
    <source>
        <dbReference type="EMBL" id="SDD60899.1"/>
    </source>
</evidence>
<feature type="domain" description="PAC" evidence="3">
    <location>
        <begin position="201"/>
        <end position="254"/>
    </location>
</feature>
<dbReference type="CDD" id="cd00130">
    <property type="entry name" value="PAS"/>
    <property type="match status" value="1"/>
</dbReference>
<dbReference type="EMBL" id="FMZZ01000014">
    <property type="protein sequence ID" value="SDD60899.1"/>
    <property type="molecule type" value="Genomic_DNA"/>
</dbReference>
<evidence type="ECO:0000259" key="3">
    <source>
        <dbReference type="PROSITE" id="PS50113"/>
    </source>
</evidence>
<dbReference type="AlphaFoldDB" id="A0A1G6W4Y2"/>
<dbReference type="SMART" id="SM00052">
    <property type="entry name" value="EAL"/>
    <property type="match status" value="1"/>
</dbReference>
<evidence type="ECO:0000259" key="2">
    <source>
        <dbReference type="PROSITE" id="PS50112"/>
    </source>
</evidence>
<dbReference type="SUPFAM" id="SSF55785">
    <property type="entry name" value="PYP-like sensor domain (PAS domain)"/>
    <property type="match status" value="1"/>
</dbReference>
<proteinExistence type="predicted"/>
<dbReference type="PROSITE" id="PS50883">
    <property type="entry name" value="EAL"/>
    <property type="match status" value="1"/>
</dbReference>
<dbReference type="SUPFAM" id="SSF55073">
    <property type="entry name" value="Nucleotide cyclase"/>
    <property type="match status" value="1"/>
</dbReference>
<protein>
    <submittedName>
        <fullName evidence="6">PAS domain S-box-containing protein/diguanylate cyclase (GGDEF) domain-containing protein</fullName>
    </submittedName>
</protein>
<dbReference type="PROSITE" id="PS50113">
    <property type="entry name" value="PAC"/>
    <property type="match status" value="1"/>
</dbReference>